<feature type="active site" description="Phosphohistidine intermediate" evidence="8">
    <location>
        <position position="480"/>
    </location>
</feature>
<name>A0AAE4FR42_9CYAN</name>
<dbReference type="NCBIfam" id="NF003921">
    <property type="entry name" value="PRK05443.2-2"/>
    <property type="match status" value="1"/>
</dbReference>
<keyword evidence="5 8" id="KW-0418">Kinase</keyword>
<dbReference type="GO" id="GO:0006799">
    <property type="term" value="P:polyphosphate biosynthetic process"/>
    <property type="evidence" value="ECO:0007669"/>
    <property type="project" value="UniProtKB-UniRule"/>
</dbReference>
<evidence type="ECO:0000256" key="9">
    <source>
        <dbReference type="RuleBase" id="RU003800"/>
    </source>
</evidence>
<evidence type="ECO:0000313" key="12">
    <source>
        <dbReference type="Proteomes" id="UP001268256"/>
    </source>
</evidence>
<keyword evidence="3 8" id="KW-0479">Metal-binding</keyword>
<dbReference type="Pfam" id="PF02503">
    <property type="entry name" value="PP_kinase"/>
    <property type="match status" value="1"/>
</dbReference>
<evidence type="ECO:0000256" key="7">
    <source>
        <dbReference type="ARBA" id="ARBA00022842"/>
    </source>
</evidence>
<dbReference type="NCBIfam" id="TIGR03705">
    <property type="entry name" value="poly_P_kin"/>
    <property type="match status" value="1"/>
</dbReference>
<comment type="cofactor">
    <cofactor evidence="8">
        <name>Mg(2+)</name>
        <dbReference type="ChEBI" id="CHEBI:18420"/>
    </cofactor>
</comment>
<dbReference type="InterPro" id="IPR036832">
    <property type="entry name" value="PPK_N_dom_sf"/>
</dbReference>
<accession>A0AAE4FR42</accession>
<dbReference type="PANTHER" id="PTHR30218">
    <property type="entry name" value="POLYPHOSPHATE KINASE"/>
    <property type="match status" value="1"/>
</dbReference>
<comment type="catalytic activity">
    <reaction evidence="8 9">
        <text>[phosphate](n) + ATP = [phosphate](n+1) + ADP</text>
        <dbReference type="Rhea" id="RHEA:19573"/>
        <dbReference type="Rhea" id="RHEA-COMP:9859"/>
        <dbReference type="Rhea" id="RHEA-COMP:14280"/>
        <dbReference type="ChEBI" id="CHEBI:16838"/>
        <dbReference type="ChEBI" id="CHEBI:30616"/>
        <dbReference type="ChEBI" id="CHEBI:456216"/>
        <dbReference type="EC" id="2.7.4.1"/>
    </reaction>
</comment>
<organism evidence="11 12">
    <name type="scientific">Pseudocalidococcus azoricus BACA0444</name>
    <dbReference type="NCBI Taxonomy" id="2918990"/>
    <lineage>
        <taxon>Bacteria</taxon>
        <taxon>Bacillati</taxon>
        <taxon>Cyanobacteriota</taxon>
        <taxon>Cyanophyceae</taxon>
        <taxon>Acaryochloridales</taxon>
        <taxon>Thermosynechococcaceae</taxon>
        <taxon>Pseudocalidococcus</taxon>
        <taxon>Pseudocalidococcus azoricus</taxon>
    </lineage>
</organism>
<dbReference type="InterPro" id="IPR025198">
    <property type="entry name" value="PPK_N_dom"/>
</dbReference>
<dbReference type="EC" id="2.7.4.1" evidence="8 9"/>
<dbReference type="AlphaFoldDB" id="A0AAE4FR42"/>
<dbReference type="PIRSF" id="PIRSF015589">
    <property type="entry name" value="PP_kinase"/>
    <property type="match status" value="1"/>
</dbReference>
<feature type="binding site" evidence="8">
    <location>
        <position position="609"/>
    </location>
    <ligand>
        <name>ATP</name>
        <dbReference type="ChEBI" id="CHEBI:30616"/>
    </ligand>
</feature>
<keyword evidence="12" id="KW-1185">Reference proteome</keyword>
<dbReference type="InterPro" id="IPR001736">
    <property type="entry name" value="PLipase_D/transphosphatidylase"/>
</dbReference>
<keyword evidence="2 8" id="KW-0808">Transferase</keyword>
<comment type="caution">
    <text evidence="11">The sequence shown here is derived from an EMBL/GenBank/DDBJ whole genome shotgun (WGS) entry which is preliminary data.</text>
</comment>
<dbReference type="SUPFAM" id="SSF56024">
    <property type="entry name" value="Phospholipase D/nuclease"/>
    <property type="match status" value="2"/>
</dbReference>
<evidence type="ECO:0000256" key="3">
    <source>
        <dbReference type="ARBA" id="ARBA00022723"/>
    </source>
</evidence>
<dbReference type="GO" id="GO:0005524">
    <property type="term" value="F:ATP binding"/>
    <property type="evidence" value="ECO:0007669"/>
    <property type="project" value="UniProtKB-KW"/>
</dbReference>
<comment type="PTM">
    <text evidence="8 9">An intermediate of this reaction is the autophosphorylated ppk in which a phosphate is covalently linked to a histidine residue through a N-P bond.</text>
</comment>
<dbReference type="GO" id="GO:0008976">
    <property type="term" value="F:polyphosphate kinase activity"/>
    <property type="evidence" value="ECO:0007669"/>
    <property type="project" value="UniProtKB-UniRule"/>
</dbReference>
<feature type="binding site" evidence="8">
    <location>
        <position position="637"/>
    </location>
    <ligand>
        <name>ATP</name>
        <dbReference type="ChEBI" id="CHEBI:30616"/>
    </ligand>
</feature>
<dbReference type="Proteomes" id="UP001268256">
    <property type="component" value="Unassembled WGS sequence"/>
</dbReference>
<dbReference type="InterPro" id="IPR041108">
    <property type="entry name" value="PP_kinase_C_1"/>
</dbReference>
<evidence type="ECO:0000256" key="2">
    <source>
        <dbReference type="ARBA" id="ARBA00022679"/>
    </source>
</evidence>
<dbReference type="CDD" id="cd09165">
    <property type="entry name" value="PLDc_PaPPK1_C1_like"/>
    <property type="match status" value="1"/>
</dbReference>
<sequence length="737" mass="84163">MPPTNPTEPPQMTDIDLKAKEYYFNRALSWLEFNKRVLQEAYDPRTPLLERLKFMAIHSSNLDEFFMIRVAGLKQQVESGITEGSADGIPPQEQLAAIRQYLRPTVTEQHRFFELELRPRLAQEGIFLLHYADLHPEQQAYLHQYFINQIFPILTPLAIDPAHPFPYISSLSLNLLVSVQDPTSGQELFARVKVPGGFPRFVTLPNHLPRSDQHQGGAWVGIPLEDVIAHNLESLFPGMKILNHYAFRITRSADLELETDKADDLLIAIEQEIRKRRFGSVVRLEVQKQIPPSIRHTLIDELDIDETDVYDVEGLLCLNNLFSLLELPLPHLKDPSWHPITPASFHRVDERESQFSLNTLDPTVELEHWEAAAGELFGLIRERDLLVHHPYHSFVTTVQRFITLAAYDPKVLAIKMTLYRTSGDSPIVKALIAAAENGKQVAVLVELKARFDEENNILWARKLEKVGVHVVYGVPGLKTHTKTLLVVRQEAGEIRRYVHIGTGNYNPKTAGLYEDLGLFTCCPDLGADLTDLFNFLTGYSRQRDYRKLLIAPVTMRDRMLALIQREIEHSRSGGQGRIIAKMNAITDGQIIRALYAASQAGVEIDLIIRGMCCIRPGVPGVSERIRVISVIGRFLEHSRIFYFENNGNPEYFIGSADWRSRNLDRRVEAIVPITDPHTGTELKGILDLMLSDNRQAWDLQPDGRYQQRRPADHEPERGTHAVLMEMTRKELKERYFN</sequence>
<gene>
    <name evidence="11" type="primary">ppk1</name>
    <name evidence="8" type="synonym">ppk</name>
    <name evidence="11" type="ORF">RIF25_04185</name>
</gene>
<dbReference type="SUPFAM" id="SSF143724">
    <property type="entry name" value="PHP14-like"/>
    <property type="match status" value="1"/>
</dbReference>
<dbReference type="InterPro" id="IPR003414">
    <property type="entry name" value="PP_kinase"/>
</dbReference>
<dbReference type="InterPro" id="IPR025200">
    <property type="entry name" value="PPK_C_dom2"/>
</dbReference>
<dbReference type="PANTHER" id="PTHR30218:SF0">
    <property type="entry name" value="POLYPHOSPHATE KINASE"/>
    <property type="match status" value="1"/>
</dbReference>
<dbReference type="RefSeq" id="WP_322877291.1">
    <property type="nucleotide sequence ID" value="NZ_JAVMIP010000002.1"/>
</dbReference>
<keyword evidence="4 8" id="KW-0547">Nucleotide-binding</keyword>
<comment type="function">
    <text evidence="8 9">Catalyzes the reversible transfer of the terminal phosphate of ATP to form a long-chain polyphosphate (polyP).</text>
</comment>
<dbReference type="InterPro" id="IPR024953">
    <property type="entry name" value="PP_kinase_middle"/>
</dbReference>
<reference evidence="12" key="1">
    <citation type="submission" date="2023-07" db="EMBL/GenBank/DDBJ databases">
        <authorList>
            <person name="Luz R."/>
            <person name="Cordeiro R."/>
            <person name="Fonseca A."/>
            <person name="Goncalves V."/>
        </authorList>
    </citation>
    <scope>NUCLEOTIDE SEQUENCE [LARGE SCALE GENOMIC DNA]</scope>
    <source>
        <strain evidence="12">BACA0444</strain>
    </source>
</reference>
<proteinExistence type="inferred from homology"/>
<keyword evidence="7 8" id="KW-0460">Magnesium</keyword>
<dbReference type="GO" id="GO:0046872">
    <property type="term" value="F:metal ion binding"/>
    <property type="evidence" value="ECO:0007669"/>
    <property type="project" value="UniProtKB-KW"/>
</dbReference>
<evidence type="ECO:0000256" key="8">
    <source>
        <dbReference type="HAMAP-Rule" id="MF_00347"/>
    </source>
</evidence>
<evidence type="ECO:0000313" key="11">
    <source>
        <dbReference type="EMBL" id="MDS3860002.1"/>
    </source>
</evidence>
<dbReference type="NCBIfam" id="NF003918">
    <property type="entry name" value="PRK05443.1-2"/>
    <property type="match status" value="1"/>
</dbReference>
<dbReference type="Gene3D" id="1.20.58.310">
    <property type="entry name" value="Polyphosphate kinase N-terminal domain"/>
    <property type="match status" value="1"/>
</dbReference>
<dbReference type="CDD" id="cd09168">
    <property type="entry name" value="PLDc_PaPPK1_C2_like"/>
    <property type="match status" value="1"/>
</dbReference>
<feature type="domain" description="PLD phosphodiesterase" evidence="10">
    <location>
        <begin position="632"/>
        <end position="662"/>
    </location>
</feature>
<evidence type="ECO:0000259" key="10">
    <source>
        <dbReference type="PROSITE" id="PS50035"/>
    </source>
</evidence>
<evidence type="ECO:0000256" key="6">
    <source>
        <dbReference type="ARBA" id="ARBA00022840"/>
    </source>
</evidence>
<feature type="binding site" evidence="8">
    <location>
        <position position="420"/>
    </location>
    <ligand>
        <name>Mg(2+)</name>
        <dbReference type="ChEBI" id="CHEBI:18420"/>
    </ligand>
</feature>
<dbReference type="Gene3D" id="3.30.1840.10">
    <property type="entry name" value="Polyphosphate kinase middle domain"/>
    <property type="match status" value="1"/>
</dbReference>
<dbReference type="InterPro" id="IPR036830">
    <property type="entry name" value="PP_kinase_middle_dom_sf"/>
</dbReference>
<feature type="binding site" evidence="8">
    <location>
        <position position="450"/>
    </location>
    <ligand>
        <name>Mg(2+)</name>
        <dbReference type="ChEBI" id="CHEBI:18420"/>
    </ligand>
</feature>
<dbReference type="EMBL" id="JAVMIP010000002">
    <property type="protein sequence ID" value="MDS3860002.1"/>
    <property type="molecule type" value="Genomic_DNA"/>
</dbReference>
<dbReference type="Pfam" id="PF13089">
    <property type="entry name" value="PP_kinase_N"/>
    <property type="match status" value="1"/>
</dbReference>
<protein>
    <recommendedName>
        <fullName evidence="8 9">Polyphosphate kinase</fullName>
        <ecNumber evidence="8 9">2.7.4.1</ecNumber>
    </recommendedName>
    <alternativeName>
        <fullName evidence="8">ATP-polyphosphate phosphotransferase</fullName>
    </alternativeName>
    <alternativeName>
        <fullName evidence="8">Polyphosphoric acid kinase</fullName>
    </alternativeName>
</protein>
<dbReference type="GO" id="GO:0009358">
    <property type="term" value="C:polyphosphate kinase complex"/>
    <property type="evidence" value="ECO:0007669"/>
    <property type="project" value="InterPro"/>
</dbReference>
<feature type="binding site" evidence="8">
    <location>
        <position position="513"/>
    </location>
    <ligand>
        <name>ATP</name>
        <dbReference type="ChEBI" id="CHEBI:30616"/>
    </ligand>
</feature>
<comment type="similarity">
    <text evidence="8 9">Belongs to the polyphosphate kinase 1 (PPK1) family.</text>
</comment>
<dbReference type="Pfam" id="PF13090">
    <property type="entry name" value="PP_kinase_C"/>
    <property type="match status" value="1"/>
</dbReference>
<evidence type="ECO:0000256" key="5">
    <source>
        <dbReference type="ARBA" id="ARBA00022777"/>
    </source>
</evidence>
<feature type="binding site" evidence="8">
    <location>
        <position position="61"/>
    </location>
    <ligand>
        <name>ATP</name>
        <dbReference type="ChEBI" id="CHEBI:30616"/>
    </ligand>
</feature>
<dbReference type="PROSITE" id="PS50035">
    <property type="entry name" value="PLD"/>
    <property type="match status" value="1"/>
</dbReference>
<dbReference type="HAMAP" id="MF_00347">
    <property type="entry name" value="Polyphosphate_kinase"/>
    <property type="match status" value="1"/>
</dbReference>
<dbReference type="Pfam" id="PF17941">
    <property type="entry name" value="PP_kinase_C_1"/>
    <property type="match status" value="1"/>
</dbReference>
<dbReference type="Gene3D" id="3.30.870.10">
    <property type="entry name" value="Endonuclease Chain A"/>
    <property type="match status" value="2"/>
</dbReference>
<keyword evidence="6 8" id="KW-0067">ATP-binding</keyword>
<evidence type="ECO:0000256" key="1">
    <source>
        <dbReference type="ARBA" id="ARBA00022553"/>
    </source>
</evidence>
<keyword evidence="1 8" id="KW-0597">Phosphoprotein</keyword>
<dbReference type="SUPFAM" id="SSF140356">
    <property type="entry name" value="PPK N-terminal domain-like"/>
    <property type="match status" value="1"/>
</dbReference>
<evidence type="ECO:0000256" key="4">
    <source>
        <dbReference type="ARBA" id="ARBA00022741"/>
    </source>
</evidence>
<dbReference type="FunFam" id="3.30.870.10:FF:000001">
    <property type="entry name" value="Polyphosphate kinase"/>
    <property type="match status" value="1"/>
</dbReference>